<evidence type="ECO:0000256" key="1">
    <source>
        <dbReference type="ARBA" id="ARBA00004651"/>
    </source>
</evidence>
<evidence type="ECO:0000256" key="8">
    <source>
        <dbReference type="ARBA" id="ARBA00022989"/>
    </source>
</evidence>
<evidence type="ECO:0000313" key="14">
    <source>
        <dbReference type="Proteomes" id="UP000199603"/>
    </source>
</evidence>
<evidence type="ECO:0000256" key="7">
    <source>
        <dbReference type="ARBA" id="ARBA00022927"/>
    </source>
</evidence>
<dbReference type="Proteomes" id="UP000199603">
    <property type="component" value="Unassembled WGS sequence"/>
</dbReference>
<feature type="transmembrane region" description="Helical" evidence="11">
    <location>
        <begin position="6"/>
        <end position="26"/>
    </location>
</feature>
<keyword evidence="8 11" id="KW-1133">Transmembrane helix</keyword>
<dbReference type="STRING" id="265719.SAMN04488509_102300"/>
<dbReference type="PANTHER" id="PTHR34182">
    <property type="entry name" value="PROTEIN-EXPORT MEMBRANE PROTEIN SECG"/>
    <property type="match status" value="1"/>
</dbReference>
<dbReference type="AlphaFoldDB" id="A0A1G6UEN8"/>
<comment type="subcellular location">
    <subcellularLocation>
        <location evidence="1 11">Cell membrane</location>
        <topology evidence="1 11">Multi-pass membrane protein</topology>
    </subcellularLocation>
</comment>
<feature type="region of interest" description="Disordered" evidence="12">
    <location>
        <begin position="115"/>
        <end position="160"/>
    </location>
</feature>
<reference evidence="13 14" key="1">
    <citation type="submission" date="2016-10" db="EMBL/GenBank/DDBJ databases">
        <authorList>
            <person name="de Groot N.N."/>
        </authorList>
    </citation>
    <scope>NUCLEOTIDE SEQUENCE [LARGE SCALE GENOMIC DNA]</scope>
    <source>
        <strain evidence="13 14">DSM 16957</strain>
    </source>
</reference>
<dbReference type="PANTHER" id="PTHR34182:SF1">
    <property type="entry name" value="PROTEIN-EXPORT MEMBRANE PROTEIN SECG"/>
    <property type="match status" value="1"/>
</dbReference>
<dbReference type="GO" id="GO:0015450">
    <property type="term" value="F:protein-transporting ATPase activity"/>
    <property type="evidence" value="ECO:0007669"/>
    <property type="project" value="UniProtKB-UniRule"/>
</dbReference>
<keyword evidence="4 11" id="KW-0813">Transport</keyword>
<sequence>MSSTVLTLANILYVLVSVAMIVMILLQRGAGAAAGSGFGAGASATVFGARGSANFLSKSTAILATLFFVISLGMAMYVARGGLQRASGDDLGVMGQIDAPAAQIPEAAAAPASVIPAAQPEAGSPVSPAAAEAAPAEVGVESVERAEEEQNPPSEGGSGE</sequence>
<dbReference type="GO" id="GO:0065002">
    <property type="term" value="P:intracellular protein transmembrane transport"/>
    <property type="evidence" value="ECO:0007669"/>
    <property type="project" value="TreeGrafter"/>
</dbReference>
<proteinExistence type="inferred from homology"/>
<evidence type="ECO:0000256" key="11">
    <source>
        <dbReference type="RuleBase" id="RU365087"/>
    </source>
</evidence>
<evidence type="ECO:0000256" key="5">
    <source>
        <dbReference type="ARBA" id="ARBA00022475"/>
    </source>
</evidence>
<evidence type="ECO:0000313" key="13">
    <source>
        <dbReference type="EMBL" id="SDD39729.1"/>
    </source>
</evidence>
<comment type="function">
    <text evidence="11">Involved in protein export. Participates in an early event of protein translocation.</text>
</comment>
<keyword evidence="7 11" id="KW-0653">Protein transport</keyword>
<evidence type="ECO:0000256" key="10">
    <source>
        <dbReference type="ARBA" id="ARBA00023136"/>
    </source>
</evidence>
<keyword evidence="10 11" id="KW-0472">Membrane</keyword>
<dbReference type="GO" id="GO:0005886">
    <property type="term" value="C:plasma membrane"/>
    <property type="evidence" value="ECO:0007669"/>
    <property type="project" value="UniProtKB-SubCell"/>
</dbReference>
<dbReference type="Pfam" id="PF03840">
    <property type="entry name" value="SecG"/>
    <property type="match status" value="1"/>
</dbReference>
<evidence type="ECO:0000256" key="3">
    <source>
        <dbReference type="ARBA" id="ARBA00017876"/>
    </source>
</evidence>
<evidence type="ECO:0000256" key="6">
    <source>
        <dbReference type="ARBA" id="ARBA00022692"/>
    </source>
</evidence>
<evidence type="ECO:0000256" key="2">
    <source>
        <dbReference type="ARBA" id="ARBA00008445"/>
    </source>
</evidence>
<keyword evidence="5 11" id="KW-1003">Cell membrane</keyword>
<dbReference type="RefSeq" id="WP_091240150.1">
    <property type="nucleotide sequence ID" value="NZ_FNAG01000002.1"/>
</dbReference>
<dbReference type="GO" id="GO:0009306">
    <property type="term" value="P:protein secretion"/>
    <property type="evidence" value="ECO:0007669"/>
    <property type="project" value="UniProtKB-UniRule"/>
</dbReference>
<evidence type="ECO:0000256" key="9">
    <source>
        <dbReference type="ARBA" id="ARBA00023010"/>
    </source>
</evidence>
<dbReference type="PRINTS" id="PR01651">
    <property type="entry name" value="SECGEXPORT"/>
</dbReference>
<evidence type="ECO:0000256" key="12">
    <source>
        <dbReference type="SAM" id="MobiDB-lite"/>
    </source>
</evidence>
<name>A0A1G6UEN8_9GAMM</name>
<feature type="transmembrane region" description="Helical" evidence="11">
    <location>
        <begin position="59"/>
        <end position="79"/>
    </location>
</feature>
<comment type="similarity">
    <text evidence="2 11">Belongs to the SecG family.</text>
</comment>
<keyword evidence="9 11" id="KW-0811">Translocation</keyword>
<protein>
    <recommendedName>
        <fullName evidence="3 11">Protein-export membrane protein SecG</fullName>
    </recommendedName>
</protein>
<evidence type="ECO:0000256" key="4">
    <source>
        <dbReference type="ARBA" id="ARBA00022448"/>
    </source>
</evidence>
<feature type="compositionally biased region" description="Low complexity" evidence="12">
    <location>
        <begin position="115"/>
        <end position="141"/>
    </location>
</feature>
<accession>A0A1G6UEN8</accession>
<dbReference type="InterPro" id="IPR004692">
    <property type="entry name" value="SecG"/>
</dbReference>
<dbReference type="GO" id="GO:0043952">
    <property type="term" value="P:protein transport by the Sec complex"/>
    <property type="evidence" value="ECO:0007669"/>
    <property type="project" value="TreeGrafter"/>
</dbReference>
<dbReference type="NCBIfam" id="TIGR00810">
    <property type="entry name" value="secG"/>
    <property type="match status" value="1"/>
</dbReference>
<keyword evidence="14" id="KW-1185">Reference proteome</keyword>
<dbReference type="EMBL" id="FNAG01000002">
    <property type="protein sequence ID" value="SDD39729.1"/>
    <property type="molecule type" value="Genomic_DNA"/>
</dbReference>
<dbReference type="OrthoDB" id="9813947at2"/>
<organism evidence="13 14">
    <name type="scientific">Aquimonas voraii</name>
    <dbReference type="NCBI Taxonomy" id="265719"/>
    <lineage>
        <taxon>Bacteria</taxon>
        <taxon>Pseudomonadati</taxon>
        <taxon>Pseudomonadota</taxon>
        <taxon>Gammaproteobacteria</taxon>
        <taxon>Lysobacterales</taxon>
        <taxon>Lysobacteraceae</taxon>
        <taxon>Aquimonas</taxon>
    </lineage>
</organism>
<gene>
    <name evidence="13" type="ORF">SAMN04488509_102300</name>
</gene>
<keyword evidence="6 11" id="KW-0812">Transmembrane</keyword>